<dbReference type="PRINTS" id="PR00046">
    <property type="entry name" value="SIGMA70FCT"/>
</dbReference>
<dbReference type="Proteomes" id="UP001168528">
    <property type="component" value="Unassembled WGS sequence"/>
</dbReference>
<dbReference type="Gene3D" id="1.10.601.10">
    <property type="entry name" value="RNA Polymerase Primary Sigma Factor"/>
    <property type="match status" value="1"/>
</dbReference>
<feature type="domain" description="RNA polymerase sigma-70 region 1.2" evidence="5">
    <location>
        <begin position="17"/>
        <end position="48"/>
    </location>
</feature>
<comment type="caution">
    <text evidence="9">The sequence shown here is derived from an EMBL/GenBank/DDBJ whole genome shotgun (WGS) entry which is preliminary data.</text>
</comment>
<keyword evidence="10" id="KW-1185">Reference proteome</keyword>
<feature type="domain" description="RNA polymerase sigma-70 region 4" evidence="8">
    <location>
        <begin position="223"/>
        <end position="276"/>
    </location>
</feature>
<dbReference type="Pfam" id="PF04539">
    <property type="entry name" value="Sigma70_r3"/>
    <property type="match status" value="1"/>
</dbReference>
<organism evidence="9 10">
    <name type="scientific">Rhodocytophaga aerolata</name>
    <dbReference type="NCBI Taxonomy" id="455078"/>
    <lineage>
        <taxon>Bacteria</taxon>
        <taxon>Pseudomonadati</taxon>
        <taxon>Bacteroidota</taxon>
        <taxon>Cytophagia</taxon>
        <taxon>Cytophagales</taxon>
        <taxon>Rhodocytophagaceae</taxon>
        <taxon>Rhodocytophaga</taxon>
    </lineage>
</organism>
<name>A0ABT8R3V0_9BACT</name>
<evidence type="ECO:0000259" key="6">
    <source>
        <dbReference type="Pfam" id="PF04539"/>
    </source>
</evidence>
<protein>
    <submittedName>
        <fullName evidence="9">RNA polymerase sigma factor RpoD/SigA</fullName>
    </submittedName>
</protein>
<dbReference type="NCBIfam" id="TIGR02937">
    <property type="entry name" value="sigma70-ECF"/>
    <property type="match status" value="1"/>
</dbReference>
<evidence type="ECO:0000259" key="5">
    <source>
        <dbReference type="Pfam" id="PF00140"/>
    </source>
</evidence>
<dbReference type="Gene3D" id="1.10.10.10">
    <property type="entry name" value="Winged helix-like DNA-binding domain superfamily/Winged helix DNA-binding domain"/>
    <property type="match status" value="2"/>
</dbReference>
<reference evidence="9" key="1">
    <citation type="submission" date="2023-07" db="EMBL/GenBank/DDBJ databases">
        <title>The genome sequence of Rhodocytophaga aerolata KACC 12507.</title>
        <authorList>
            <person name="Zhang X."/>
        </authorList>
    </citation>
    <scope>NUCLEOTIDE SEQUENCE</scope>
    <source>
        <strain evidence="9">KACC 12507</strain>
    </source>
</reference>
<evidence type="ECO:0000259" key="7">
    <source>
        <dbReference type="Pfam" id="PF04542"/>
    </source>
</evidence>
<dbReference type="Pfam" id="PF04545">
    <property type="entry name" value="Sigma70_r4"/>
    <property type="match status" value="1"/>
</dbReference>
<dbReference type="SUPFAM" id="SSF88946">
    <property type="entry name" value="Sigma2 domain of RNA polymerase sigma factors"/>
    <property type="match status" value="1"/>
</dbReference>
<evidence type="ECO:0000259" key="8">
    <source>
        <dbReference type="Pfam" id="PF04545"/>
    </source>
</evidence>
<dbReference type="InterPro" id="IPR036388">
    <property type="entry name" value="WH-like_DNA-bd_sf"/>
</dbReference>
<dbReference type="PANTHER" id="PTHR30603">
    <property type="entry name" value="RNA POLYMERASE SIGMA FACTOR RPO"/>
    <property type="match status" value="1"/>
</dbReference>
<feature type="domain" description="RNA polymerase sigma-70 region 2" evidence="7">
    <location>
        <begin position="54"/>
        <end position="123"/>
    </location>
</feature>
<feature type="domain" description="RNA polymerase sigma-70 region 3" evidence="6">
    <location>
        <begin position="136"/>
        <end position="206"/>
    </location>
</feature>
<dbReference type="InterPro" id="IPR050239">
    <property type="entry name" value="Sigma-70_RNA_pol_init_factors"/>
</dbReference>
<dbReference type="InterPro" id="IPR007627">
    <property type="entry name" value="RNA_pol_sigma70_r2"/>
</dbReference>
<dbReference type="InterPro" id="IPR013324">
    <property type="entry name" value="RNA_pol_sigma_r3/r4-like"/>
</dbReference>
<dbReference type="InterPro" id="IPR007630">
    <property type="entry name" value="RNA_pol_sigma70_r4"/>
</dbReference>
<dbReference type="InterPro" id="IPR009042">
    <property type="entry name" value="RNA_pol_sigma70_r1_2"/>
</dbReference>
<sequence>MKNLHISKSITNRDSSTVEKYFNEIAKMSLLTREQENDLARRIKQGDERALEKLVKANLRFVVSVAKQYHTGQMPLNDLINEGNLGLIKAAKLFDETKGYKFISYAVWWIRQSIMQALDDHSRIVRIPSHRLEDQSKLKQALVKMEQKFEREPTHEELAEFLGVNISDIKSASTAVVKQSSLNAPFEEEDGNTLLDVMNNPDAAPADAALAITDSLRIELDRVLATLSSREREILLRLFGIGYDYPQTMEDIADTLQLTEERVRQIKEGALKKIRATNGIRLLQTFIS</sequence>
<dbReference type="Pfam" id="PF00140">
    <property type="entry name" value="Sigma70_r1_2"/>
    <property type="match status" value="1"/>
</dbReference>
<evidence type="ECO:0000313" key="9">
    <source>
        <dbReference type="EMBL" id="MDO1446351.1"/>
    </source>
</evidence>
<evidence type="ECO:0000256" key="2">
    <source>
        <dbReference type="ARBA" id="ARBA00023082"/>
    </source>
</evidence>
<proteinExistence type="predicted"/>
<dbReference type="RefSeq" id="WP_302037157.1">
    <property type="nucleotide sequence ID" value="NZ_JAUKPO010000004.1"/>
</dbReference>
<keyword evidence="1" id="KW-0805">Transcription regulation</keyword>
<keyword evidence="3" id="KW-0238">DNA-binding</keyword>
<dbReference type="PANTHER" id="PTHR30603:SF47">
    <property type="entry name" value="RNA POLYMERASE SIGMA FACTOR SIGD, CHLOROPLASTIC"/>
    <property type="match status" value="1"/>
</dbReference>
<dbReference type="EMBL" id="JAUKPO010000004">
    <property type="protein sequence ID" value="MDO1446351.1"/>
    <property type="molecule type" value="Genomic_DNA"/>
</dbReference>
<dbReference type="PIRSF" id="PIRSF000770">
    <property type="entry name" value="RNA_pol_sigma-SigE/K"/>
    <property type="match status" value="1"/>
</dbReference>
<evidence type="ECO:0000313" key="10">
    <source>
        <dbReference type="Proteomes" id="UP001168528"/>
    </source>
</evidence>
<dbReference type="InterPro" id="IPR000943">
    <property type="entry name" value="RNA_pol_sigma70"/>
</dbReference>
<dbReference type="CDD" id="cd06171">
    <property type="entry name" value="Sigma70_r4"/>
    <property type="match status" value="1"/>
</dbReference>
<dbReference type="InterPro" id="IPR007624">
    <property type="entry name" value="RNA_pol_sigma70_r3"/>
</dbReference>
<accession>A0ABT8R3V0</accession>
<keyword evidence="4" id="KW-0804">Transcription</keyword>
<dbReference type="SUPFAM" id="SSF88659">
    <property type="entry name" value="Sigma3 and sigma4 domains of RNA polymerase sigma factors"/>
    <property type="match status" value="2"/>
</dbReference>
<dbReference type="Pfam" id="PF04542">
    <property type="entry name" value="Sigma70_r2"/>
    <property type="match status" value="1"/>
</dbReference>
<evidence type="ECO:0000256" key="4">
    <source>
        <dbReference type="ARBA" id="ARBA00023163"/>
    </source>
</evidence>
<gene>
    <name evidence="9" type="ORF">Q0590_08825</name>
</gene>
<keyword evidence="2" id="KW-0731">Sigma factor</keyword>
<evidence type="ECO:0000256" key="3">
    <source>
        <dbReference type="ARBA" id="ARBA00023125"/>
    </source>
</evidence>
<dbReference type="InterPro" id="IPR014284">
    <property type="entry name" value="RNA_pol_sigma-70_dom"/>
</dbReference>
<dbReference type="InterPro" id="IPR013325">
    <property type="entry name" value="RNA_pol_sigma_r2"/>
</dbReference>
<evidence type="ECO:0000256" key="1">
    <source>
        <dbReference type="ARBA" id="ARBA00023015"/>
    </source>
</evidence>